<name>A0A9Q3D5K3_9BASI</name>
<feature type="compositionally biased region" description="Basic and acidic residues" evidence="1">
    <location>
        <begin position="29"/>
        <end position="38"/>
    </location>
</feature>
<sequence>MTPTLEKEGPVVSTRSRSIQGPNTQTSEQAERSPEPSGHRQKQSKLAQTLPTRVQDPQIGAFSHGQCLQYGQNSHRIHSQRAGKDEQDLSLQIIQEIQFVKTSIDVGLGKFDAKLNKITLDISESKRNEKTSTEWYKLMNVKFDSVTNECDRIESKCQAQADEIGDICISTSINSFQF</sequence>
<reference evidence="2" key="1">
    <citation type="submission" date="2021-03" db="EMBL/GenBank/DDBJ databases">
        <title>Draft genome sequence of rust myrtle Austropuccinia psidii MF-1, a brazilian biotype.</title>
        <authorList>
            <person name="Quecine M.C."/>
            <person name="Pachon D.M.R."/>
            <person name="Bonatelli M.L."/>
            <person name="Correr F.H."/>
            <person name="Franceschini L.M."/>
            <person name="Leite T.F."/>
            <person name="Margarido G.R.A."/>
            <person name="Almeida C.A."/>
            <person name="Ferrarezi J.A."/>
            <person name="Labate C.A."/>
        </authorList>
    </citation>
    <scope>NUCLEOTIDE SEQUENCE</scope>
    <source>
        <strain evidence="2">MF-1</strain>
    </source>
</reference>
<proteinExistence type="predicted"/>
<evidence type="ECO:0000313" key="2">
    <source>
        <dbReference type="EMBL" id="MBW0494773.1"/>
    </source>
</evidence>
<keyword evidence="3" id="KW-1185">Reference proteome</keyword>
<feature type="region of interest" description="Disordered" evidence="1">
    <location>
        <begin position="1"/>
        <end position="51"/>
    </location>
</feature>
<protein>
    <submittedName>
        <fullName evidence="2">Uncharacterized protein</fullName>
    </submittedName>
</protein>
<dbReference type="EMBL" id="AVOT02012737">
    <property type="protein sequence ID" value="MBW0494773.1"/>
    <property type="molecule type" value="Genomic_DNA"/>
</dbReference>
<accession>A0A9Q3D5K3</accession>
<gene>
    <name evidence="2" type="ORF">O181_034488</name>
</gene>
<feature type="compositionally biased region" description="Polar residues" evidence="1">
    <location>
        <begin position="13"/>
        <end position="28"/>
    </location>
</feature>
<evidence type="ECO:0000256" key="1">
    <source>
        <dbReference type="SAM" id="MobiDB-lite"/>
    </source>
</evidence>
<evidence type="ECO:0000313" key="3">
    <source>
        <dbReference type="Proteomes" id="UP000765509"/>
    </source>
</evidence>
<dbReference type="Proteomes" id="UP000765509">
    <property type="component" value="Unassembled WGS sequence"/>
</dbReference>
<comment type="caution">
    <text evidence="2">The sequence shown here is derived from an EMBL/GenBank/DDBJ whole genome shotgun (WGS) entry which is preliminary data.</text>
</comment>
<dbReference type="AlphaFoldDB" id="A0A9Q3D5K3"/>
<organism evidence="2 3">
    <name type="scientific">Austropuccinia psidii MF-1</name>
    <dbReference type="NCBI Taxonomy" id="1389203"/>
    <lineage>
        <taxon>Eukaryota</taxon>
        <taxon>Fungi</taxon>
        <taxon>Dikarya</taxon>
        <taxon>Basidiomycota</taxon>
        <taxon>Pucciniomycotina</taxon>
        <taxon>Pucciniomycetes</taxon>
        <taxon>Pucciniales</taxon>
        <taxon>Sphaerophragmiaceae</taxon>
        <taxon>Austropuccinia</taxon>
    </lineage>
</organism>